<protein>
    <submittedName>
        <fullName evidence="4">Protease</fullName>
    </submittedName>
</protein>
<dbReference type="EMBL" id="LHPH01000012">
    <property type="protein sequence ID" value="KPH62760.1"/>
    <property type="molecule type" value="Genomic_DNA"/>
</dbReference>
<feature type="coiled-coil region" evidence="1">
    <location>
        <begin position="32"/>
        <end position="115"/>
    </location>
</feature>
<evidence type="ECO:0000313" key="4">
    <source>
        <dbReference type="EMBL" id="KPH62760.1"/>
    </source>
</evidence>
<accession>A0A0N1MVH2</accession>
<gene>
    <name evidence="4" type="ORF">ADS77_11960</name>
</gene>
<keyword evidence="4" id="KW-0645">Protease</keyword>
<sequence>MIKSISPLTFSALAFTALIFTSLVVAPATANEDRTKKDLSEIQTAIKQTEAQLQAQRSDIAKLQKNLQQYELDIAKSAKALNIAEQSISETKKQQKQQQQQANTLEKKRKLQQQALAAQIKSAYMSGGHDYSKMLLNQENTAQMERTLSYYNYLNKARIKQIDELKELLIEIEKVQTELEKTTQHLVTLHKEQASRQQALITAQQQRKKNIRDLKNKLSSTKSSINYLKENEKTLLSTLQTLEQEKTQKVELLGLSTSKGKLNWPTKGKLKHSFGQKKHGGIDWKGVLIGANEGNNVHSVHNGQVVFADWLKGYGWVIVIDHGEGFMSLYGHTQTLLKDVGDMVRQGDTIALVGQSGGQASSGLYFEIRHKGRAVNPVKWCRRI</sequence>
<proteinExistence type="predicted"/>
<dbReference type="InterPro" id="IPR050570">
    <property type="entry name" value="Cell_wall_metabolism_enzyme"/>
</dbReference>
<dbReference type="PATRIC" id="fig|187330.3.peg.803"/>
<evidence type="ECO:0000256" key="1">
    <source>
        <dbReference type="SAM" id="Coils"/>
    </source>
</evidence>
<dbReference type="OrthoDB" id="9784703at2"/>
<dbReference type="PANTHER" id="PTHR21666:SF270">
    <property type="entry name" value="MUREIN HYDROLASE ACTIVATOR ENVC"/>
    <property type="match status" value="1"/>
</dbReference>
<dbReference type="InterPro" id="IPR011055">
    <property type="entry name" value="Dup_hybrid_motif"/>
</dbReference>
<evidence type="ECO:0000256" key="2">
    <source>
        <dbReference type="SAM" id="SignalP"/>
    </source>
</evidence>
<dbReference type="Proteomes" id="UP000037848">
    <property type="component" value="Unassembled WGS sequence"/>
</dbReference>
<feature type="coiled-coil region" evidence="1">
    <location>
        <begin position="158"/>
        <end position="245"/>
    </location>
</feature>
<evidence type="ECO:0000259" key="3">
    <source>
        <dbReference type="Pfam" id="PF01551"/>
    </source>
</evidence>
<dbReference type="CDD" id="cd12797">
    <property type="entry name" value="M23_peptidase"/>
    <property type="match status" value="1"/>
</dbReference>
<dbReference type="PANTHER" id="PTHR21666">
    <property type="entry name" value="PEPTIDASE-RELATED"/>
    <property type="match status" value="1"/>
</dbReference>
<keyword evidence="5" id="KW-1185">Reference proteome</keyword>
<comment type="caution">
    <text evidence="4">The sequence shown here is derived from an EMBL/GenBank/DDBJ whole genome shotgun (WGS) entry which is preliminary data.</text>
</comment>
<dbReference type="FunFam" id="2.70.70.10:FF:000003">
    <property type="entry name" value="Murein hydrolase activator EnvC"/>
    <property type="match status" value="1"/>
</dbReference>
<evidence type="ECO:0000313" key="5">
    <source>
        <dbReference type="Proteomes" id="UP000037848"/>
    </source>
</evidence>
<reference evidence="4 5" key="1">
    <citation type="submission" date="2015-08" db="EMBL/GenBank/DDBJ databases">
        <title>Draft Genome Sequence of Pseudoalteromonas porphyrae UCD-SED14.</title>
        <authorList>
            <person name="Coil D.A."/>
            <person name="Jospin G."/>
            <person name="Lee R.D."/>
            <person name="Eisen J.A."/>
        </authorList>
    </citation>
    <scope>NUCLEOTIDE SEQUENCE [LARGE SCALE GENOMIC DNA]</scope>
    <source>
        <strain evidence="4 5">UCD-SED14</strain>
    </source>
</reference>
<feature type="chain" id="PRO_5005878278" evidence="2">
    <location>
        <begin position="31"/>
        <end position="384"/>
    </location>
</feature>
<dbReference type="Pfam" id="PF01551">
    <property type="entry name" value="Peptidase_M23"/>
    <property type="match status" value="1"/>
</dbReference>
<name>A0A0N1MVH2_9GAMM</name>
<dbReference type="Gene3D" id="6.10.250.3150">
    <property type="match status" value="1"/>
</dbReference>
<dbReference type="Gene3D" id="2.70.70.10">
    <property type="entry name" value="Glucose Permease (Domain IIA)"/>
    <property type="match status" value="1"/>
</dbReference>
<dbReference type="InterPro" id="IPR016047">
    <property type="entry name" value="M23ase_b-sheet_dom"/>
</dbReference>
<dbReference type="RefSeq" id="WP_054454601.1">
    <property type="nucleotide sequence ID" value="NZ_LHPH01000012.1"/>
</dbReference>
<keyword evidence="2" id="KW-0732">Signal</keyword>
<feature type="domain" description="M23ase beta-sheet core" evidence="3">
    <location>
        <begin position="284"/>
        <end position="377"/>
    </location>
</feature>
<dbReference type="GO" id="GO:0004222">
    <property type="term" value="F:metalloendopeptidase activity"/>
    <property type="evidence" value="ECO:0007669"/>
    <property type="project" value="TreeGrafter"/>
</dbReference>
<feature type="signal peptide" evidence="2">
    <location>
        <begin position="1"/>
        <end position="30"/>
    </location>
</feature>
<dbReference type="SUPFAM" id="SSF51261">
    <property type="entry name" value="Duplicated hybrid motif"/>
    <property type="match status" value="1"/>
</dbReference>
<keyword evidence="4" id="KW-0378">Hydrolase</keyword>
<organism evidence="4 5">
    <name type="scientific">Pseudoalteromonas porphyrae</name>
    <dbReference type="NCBI Taxonomy" id="187330"/>
    <lineage>
        <taxon>Bacteria</taxon>
        <taxon>Pseudomonadati</taxon>
        <taxon>Pseudomonadota</taxon>
        <taxon>Gammaproteobacteria</taxon>
        <taxon>Alteromonadales</taxon>
        <taxon>Pseudoalteromonadaceae</taxon>
        <taxon>Pseudoalteromonas</taxon>
    </lineage>
</organism>
<dbReference type="GO" id="GO:0006508">
    <property type="term" value="P:proteolysis"/>
    <property type="evidence" value="ECO:0007669"/>
    <property type="project" value="UniProtKB-KW"/>
</dbReference>
<dbReference type="STRING" id="187330.AMS58_00575"/>
<keyword evidence="1" id="KW-0175">Coiled coil</keyword>
<dbReference type="AlphaFoldDB" id="A0A0N1MVH2"/>